<evidence type="ECO:0000259" key="14">
    <source>
        <dbReference type="Pfam" id="PF10509"/>
    </source>
</evidence>
<dbReference type="Pfam" id="PF08544">
    <property type="entry name" value="GHMP_kinases_C"/>
    <property type="match status" value="1"/>
</dbReference>
<comment type="similarity">
    <text evidence="1">Belongs to the GHMP kinase family. GalK subfamily.</text>
</comment>
<evidence type="ECO:0000256" key="10">
    <source>
        <dbReference type="ARBA" id="ARBA00023277"/>
    </source>
</evidence>
<gene>
    <name evidence="15" type="ORF">SAMN04489740_2127</name>
</gene>
<dbReference type="Gene3D" id="3.30.70.890">
    <property type="entry name" value="GHMP kinase, C-terminal domain"/>
    <property type="match status" value="1"/>
</dbReference>
<protein>
    <recommendedName>
        <fullName evidence="11">Galactokinase</fullName>
        <ecNumber evidence="11">2.7.1.6</ecNumber>
    </recommendedName>
</protein>
<dbReference type="GO" id="GO:0006012">
    <property type="term" value="P:galactose metabolic process"/>
    <property type="evidence" value="ECO:0007669"/>
    <property type="project" value="UniProtKB-UniRule"/>
</dbReference>
<proteinExistence type="inferred from homology"/>
<dbReference type="InterPro" id="IPR013750">
    <property type="entry name" value="GHMP_kinase_C_dom"/>
</dbReference>
<dbReference type="PROSITE" id="PS00627">
    <property type="entry name" value="GHMP_KINASES_ATP"/>
    <property type="match status" value="1"/>
</dbReference>
<dbReference type="FunFam" id="3.30.70.890:FF:000001">
    <property type="entry name" value="Galactokinase"/>
    <property type="match status" value="1"/>
</dbReference>
<dbReference type="InterPro" id="IPR014721">
    <property type="entry name" value="Ribsml_uS5_D2-typ_fold_subgr"/>
</dbReference>
<dbReference type="FunFam" id="3.30.230.10:FF:000017">
    <property type="entry name" value="Galactokinase"/>
    <property type="match status" value="1"/>
</dbReference>
<dbReference type="InterPro" id="IPR019539">
    <property type="entry name" value="GalKase_N"/>
</dbReference>
<evidence type="ECO:0000256" key="4">
    <source>
        <dbReference type="ARBA" id="ARBA00022723"/>
    </source>
</evidence>
<keyword evidence="3" id="KW-0808">Transferase</keyword>
<dbReference type="InterPro" id="IPR019741">
    <property type="entry name" value="Galactokinase_CS"/>
</dbReference>
<evidence type="ECO:0000256" key="8">
    <source>
        <dbReference type="ARBA" id="ARBA00022842"/>
    </source>
</evidence>
<keyword evidence="10" id="KW-0119">Carbohydrate metabolism</keyword>
<dbReference type="InterPro" id="IPR036554">
    <property type="entry name" value="GHMP_kinase_C_sf"/>
</dbReference>
<keyword evidence="7" id="KW-0067">ATP-binding</keyword>
<dbReference type="InterPro" id="IPR006204">
    <property type="entry name" value="GHMP_kinase_N_dom"/>
</dbReference>
<evidence type="ECO:0000256" key="2">
    <source>
        <dbReference type="ARBA" id="ARBA00022490"/>
    </source>
</evidence>
<dbReference type="Pfam" id="PF00288">
    <property type="entry name" value="GHMP_kinases_N"/>
    <property type="match status" value="1"/>
</dbReference>
<dbReference type="PRINTS" id="PR00473">
    <property type="entry name" value="GALCTOKINASE"/>
</dbReference>
<evidence type="ECO:0000313" key="15">
    <source>
        <dbReference type="EMBL" id="SEE67196.1"/>
    </source>
</evidence>
<reference evidence="15 16" key="1">
    <citation type="submission" date="2016-10" db="EMBL/GenBank/DDBJ databases">
        <authorList>
            <person name="de Groot N.N."/>
        </authorList>
    </citation>
    <scope>NUCLEOTIDE SEQUENCE [LARGE SCALE GENOMIC DNA]</scope>
    <source>
        <strain evidence="15 16">DSM 22274</strain>
    </source>
</reference>
<dbReference type="GO" id="GO:0046872">
    <property type="term" value="F:metal ion binding"/>
    <property type="evidence" value="ECO:0007669"/>
    <property type="project" value="UniProtKB-KW"/>
</dbReference>
<evidence type="ECO:0000256" key="3">
    <source>
        <dbReference type="ARBA" id="ARBA00022679"/>
    </source>
</evidence>
<evidence type="ECO:0000256" key="6">
    <source>
        <dbReference type="ARBA" id="ARBA00022777"/>
    </source>
</evidence>
<dbReference type="InterPro" id="IPR000705">
    <property type="entry name" value="Galactokinase"/>
</dbReference>
<evidence type="ECO:0000259" key="12">
    <source>
        <dbReference type="Pfam" id="PF00288"/>
    </source>
</evidence>
<dbReference type="PROSITE" id="PS00106">
    <property type="entry name" value="GALACTOKINASE"/>
    <property type="match status" value="1"/>
</dbReference>
<feature type="domain" description="Galactokinase N-terminal" evidence="14">
    <location>
        <begin position="13"/>
        <end position="60"/>
    </location>
</feature>
<keyword evidence="9" id="KW-0299">Galactose metabolism</keyword>
<dbReference type="NCBIfam" id="TIGR00131">
    <property type="entry name" value="gal_kin"/>
    <property type="match status" value="1"/>
</dbReference>
<evidence type="ECO:0000256" key="7">
    <source>
        <dbReference type="ARBA" id="ARBA00022840"/>
    </source>
</evidence>
<dbReference type="AlphaFoldDB" id="A0A1H5KQU3"/>
<evidence type="ECO:0000256" key="5">
    <source>
        <dbReference type="ARBA" id="ARBA00022741"/>
    </source>
</evidence>
<dbReference type="PRINTS" id="PR00959">
    <property type="entry name" value="MEVGALKINASE"/>
</dbReference>
<dbReference type="SUPFAM" id="SSF54211">
    <property type="entry name" value="Ribosomal protein S5 domain 2-like"/>
    <property type="match status" value="1"/>
</dbReference>
<name>A0A1H5KQU3_9MICC</name>
<dbReference type="GO" id="GO:0005524">
    <property type="term" value="F:ATP binding"/>
    <property type="evidence" value="ECO:0007669"/>
    <property type="project" value="UniProtKB-UniRule"/>
</dbReference>
<keyword evidence="5" id="KW-0547">Nucleotide-binding</keyword>
<dbReference type="PANTHER" id="PTHR10457:SF7">
    <property type="entry name" value="GALACTOKINASE-RELATED"/>
    <property type="match status" value="1"/>
</dbReference>
<evidence type="ECO:0000256" key="11">
    <source>
        <dbReference type="NCBIfam" id="TIGR00131"/>
    </source>
</evidence>
<dbReference type="PANTHER" id="PTHR10457">
    <property type="entry name" value="MEVALONATE KINASE/GALACTOKINASE"/>
    <property type="match status" value="1"/>
</dbReference>
<dbReference type="RefSeq" id="WP_074711590.1">
    <property type="nucleotide sequence ID" value="NZ_FNTV01000001.1"/>
</dbReference>
<evidence type="ECO:0000259" key="13">
    <source>
        <dbReference type="Pfam" id="PF08544"/>
    </source>
</evidence>
<dbReference type="InterPro" id="IPR020568">
    <property type="entry name" value="Ribosomal_Su5_D2-typ_SF"/>
</dbReference>
<sequence length="386" mass="39937">MSASIDAAFVAASFEETFGSKPDGVWSAPGRVNLIGEHTDYNEGFVLPFAIDRAAAVAIRLREDNTARLVSSYGDQEIVSVDLTSLSHESMSGWTAYPLGVVWVMGQMGITVGGFDLYLHSTVPSGAGLSSSAAIECAVATAFNELESAGLSLNELVLVGQRAENEVVGAPTGILDQSASLLSTDGNAVFLDCRTQESKLVPLDLDAAELLILVVDTKVTHAHATGGYAARRASCELGAQVLGVQALRDVTAADLPEASGLLDEETYRRVRHIVTENQRVLDTVEVLDDAGPAAIGALLTASHASMRDDFEISCPELDLAVDTALAQGAVGARMTGGGFGGSAIALIQSADEAAVSEAIVEAFAAAGFTAPDIFAVSPAPGARRIG</sequence>
<dbReference type="Pfam" id="PF10509">
    <property type="entry name" value="GalKase_gal_bdg"/>
    <property type="match status" value="1"/>
</dbReference>
<evidence type="ECO:0000256" key="9">
    <source>
        <dbReference type="ARBA" id="ARBA00023144"/>
    </source>
</evidence>
<dbReference type="EMBL" id="FNTV01000001">
    <property type="protein sequence ID" value="SEE67196.1"/>
    <property type="molecule type" value="Genomic_DNA"/>
</dbReference>
<evidence type="ECO:0000313" key="16">
    <source>
        <dbReference type="Proteomes" id="UP000182725"/>
    </source>
</evidence>
<organism evidence="15 16">
    <name type="scientific">Arthrobacter alpinus</name>
    <dbReference type="NCBI Taxonomy" id="656366"/>
    <lineage>
        <taxon>Bacteria</taxon>
        <taxon>Bacillati</taxon>
        <taxon>Actinomycetota</taxon>
        <taxon>Actinomycetes</taxon>
        <taxon>Micrococcales</taxon>
        <taxon>Micrococcaceae</taxon>
        <taxon>Arthrobacter</taxon>
    </lineage>
</organism>
<keyword evidence="8" id="KW-0460">Magnesium</keyword>
<dbReference type="EC" id="2.7.1.6" evidence="11"/>
<dbReference type="InterPro" id="IPR006206">
    <property type="entry name" value="Mevalonate/galactokinase"/>
</dbReference>
<accession>A0A1H5KQU3</accession>
<keyword evidence="6 15" id="KW-0418">Kinase</keyword>
<dbReference type="Proteomes" id="UP000182725">
    <property type="component" value="Unassembled WGS sequence"/>
</dbReference>
<dbReference type="GO" id="GO:0005829">
    <property type="term" value="C:cytosol"/>
    <property type="evidence" value="ECO:0007669"/>
    <property type="project" value="TreeGrafter"/>
</dbReference>
<dbReference type="InterPro" id="IPR006203">
    <property type="entry name" value="GHMP_knse_ATP-bd_CS"/>
</dbReference>
<keyword evidence="4" id="KW-0479">Metal-binding</keyword>
<feature type="domain" description="GHMP kinase N-terminal" evidence="12">
    <location>
        <begin position="99"/>
        <end position="182"/>
    </location>
</feature>
<dbReference type="Gene3D" id="3.30.230.10">
    <property type="match status" value="1"/>
</dbReference>
<dbReference type="SUPFAM" id="SSF55060">
    <property type="entry name" value="GHMP Kinase, C-terminal domain"/>
    <property type="match status" value="1"/>
</dbReference>
<evidence type="ECO:0000256" key="1">
    <source>
        <dbReference type="ARBA" id="ARBA00006566"/>
    </source>
</evidence>
<feature type="domain" description="GHMP kinase C-terminal" evidence="13">
    <location>
        <begin position="293"/>
        <end position="362"/>
    </location>
</feature>
<keyword evidence="2" id="KW-0963">Cytoplasm</keyword>
<dbReference type="GO" id="GO:0004335">
    <property type="term" value="F:galactokinase activity"/>
    <property type="evidence" value="ECO:0007669"/>
    <property type="project" value="UniProtKB-UniRule"/>
</dbReference>
<dbReference type="PIRSF" id="PIRSF000530">
    <property type="entry name" value="Galactokinase"/>
    <property type="match status" value="1"/>
</dbReference>